<name>A0A6P6J6X7_CARAU</name>
<protein>
    <submittedName>
        <fullName evidence="4">Apolipoprotein L3-like isoform X2</fullName>
    </submittedName>
</protein>
<comment type="similarity">
    <text evidence="1">Belongs to the apolipoprotein L family.</text>
</comment>
<accession>A0A6P6J6X7</accession>
<sequence length="503" mass="55895">MDTRARLESRLTDYVKNTLTYIETVRVFCDQEQSWTSERRAELEKLRDISEHHHQEEDLGAVLTDTLVGLKKLEFFLEAVEKLSLTSSHVFSGQVFLLQGTSPETLQSLITDARIDAPLLIHFRRDAETFFRPLLENVNVLVFKLQNYVLKTEQLCRRVKHKLKTDQPSVLLVLNASEDEMNLMLHHLNQLCEIRMNQDTRLAFLFQDHAQEFIAVFGERRSSMRQLLSDLEETAVKLDSMKKGASISTVVGSSVGIAGGVLSIIGIALAPFTAGASLVCTAFGAGLGGISAVNTIVTEVTETQVNSRQEHNAQSYLKSYKDDMIKIEECLNEAANSEGPLVKPSAVDAKTILTSVGEGVKESVNVADAIASLRVHKMEKATAGATEIVMQDLNTVRDVPQVARYLSRTEQLANVKTLATVKVVRGISGFVNAFFIGLDGYLIYDGIKSLANGSEREVSKLIRSRATLWESELEAWEKIHHSLSTGIKTISESWDTVKRPFLP</sequence>
<dbReference type="RefSeq" id="XP_026056110.1">
    <property type="nucleotide sequence ID" value="XM_026200325.1"/>
</dbReference>
<keyword evidence="2" id="KW-0812">Transmembrane</keyword>
<dbReference type="GeneID" id="113041670"/>
<feature type="transmembrane region" description="Helical" evidence="2">
    <location>
        <begin position="247"/>
        <end position="270"/>
    </location>
</feature>
<evidence type="ECO:0000256" key="1">
    <source>
        <dbReference type="ARBA" id="ARBA00010090"/>
    </source>
</evidence>
<keyword evidence="2" id="KW-0472">Membrane</keyword>
<feature type="transmembrane region" description="Helical" evidence="2">
    <location>
        <begin position="276"/>
        <end position="297"/>
    </location>
</feature>
<dbReference type="GO" id="GO:0042157">
    <property type="term" value="P:lipoprotein metabolic process"/>
    <property type="evidence" value="ECO:0007669"/>
    <property type="project" value="InterPro"/>
</dbReference>
<dbReference type="GO" id="GO:0016020">
    <property type="term" value="C:membrane"/>
    <property type="evidence" value="ECO:0007669"/>
    <property type="project" value="TreeGrafter"/>
</dbReference>
<proteinExistence type="inferred from homology"/>
<keyword evidence="3" id="KW-1185">Reference proteome</keyword>
<dbReference type="PANTHER" id="PTHR14096">
    <property type="entry name" value="APOLIPOPROTEIN L"/>
    <property type="match status" value="1"/>
</dbReference>
<dbReference type="Pfam" id="PF05461">
    <property type="entry name" value="ApoL"/>
    <property type="match status" value="1"/>
</dbReference>
<dbReference type="GO" id="GO:0006869">
    <property type="term" value="P:lipid transport"/>
    <property type="evidence" value="ECO:0007669"/>
    <property type="project" value="InterPro"/>
</dbReference>
<reference evidence="4" key="1">
    <citation type="submission" date="2025-08" db="UniProtKB">
        <authorList>
            <consortium name="RefSeq"/>
        </authorList>
    </citation>
    <scope>IDENTIFICATION</scope>
    <source>
        <strain evidence="4">Wakin</strain>
        <tissue evidence="4">Muscle</tissue>
    </source>
</reference>
<gene>
    <name evidence="4" type="primary">LOC113041670</name>
</gene>
<evidence type="ECO:0000256" key="2">
    <source>
        <dbReference type="SAM" id="Phobius"/>
    </source>
</evidence>
<dbReference type="AlphaFoldDB" id="A0A6P6J6X7"/>
<dbReference type="PANTHER" id="PTHR14096:SF57">
    <property type="entry name" value="APOLIPOPROTEIN L4"/>
    <property type="match status" value="1"/>
</dbReference>
<dbReference type="InterPro" id="IPR008405">
    <property type="entry name" value="ApoL"/>
</dbReference>
<organism evidence="3 4">
    <name type="scientific">Carassius auratus</name>
    <name type="common">Goldfish</name>
    <dbReference type="NCBI Taxonomy" id="7957"/>
    <lineage>
        <taxon>Eukaryota</taxon>
        <taxon>Metazoa</taxon>
        <taxon>Chordata</taxon>
        <taxon>Craniata</taxon>
        <taxon>Vertebrata</taxon>
        <taxon>Euteleostomi</taxon>
        <taxon>Actinopterygii</taxon>
        <taxon>Neopterygii</taxon>
        <taxon>Teleostei</taxon>
        <taxon>Ostariophysi</taxon>
        <taxon>Cypriniformes</taxon>
        <taxon>Cyprinidae</taxon>
        <taxon>Cyprininae</taxon>
        <taxon>Carassius</taxon>
    </lineage>
</organism>
<evidence type="ECO:0000313" key="3">
    <source>
        <dbReference type="Proteomes" id="UP000515129"/>
    </source>
</evidence>
<dbReference type="GO" id="GO:0008289">
    <property type="term" value="F:lipid binding"/>
    <property type="evidence" value="ECO:0007669"/>
    <property type="project" value="InterPro"/>
</dbReference>
<keyword evidence="2" id="KW-1133">Transmembrane helix</keyword>
<dbReference type="GO" id="GO:0005576">
    <property type="term" value="C:extracellular region"/>
    <property type="evidence" value="ECO:0007669"/>
    <property type="project" value="InterPro"/>
</dbReference>
<evidence type="ECO:0000313" key="4">
    <source>
        <dbReference type="RefSeq" id="XP_026056110.1"/>
    </source>
</evidence>
<dbReference type="Proteomes" id="UP000515129">
    <property type="component" value="Chromosome 23"/>
</dbReference>